<dbReference type="PANTHER" id="PTHR10434:SF11">
    <property type="entry name" value="1-ACYL-SN-GLYCEROL-3-PHOSPHATE ACYLTRANSFERASE"/>
    <property type="match status" value="1"/>
</dbReference>
<evidence type="ECO:0000313" key="6">
    <source>
        <dbReference type="Proteomes" id="UP001500575"/>
    </source>
</evidence>
<dbReference type="PANTHER" id="PTHR10434">
    <property type="entry name" value="1-ACYL-SN-GLYCEROL-3-PHOSPHATE ACYLTRANSFERASE"/>
    <property type="match status" value="1"/>
</dbReference>
<evidence type="ECO:0000259" key="4">
    <source>
        <dbReference type="SMART" id="SM00563"/>
    </source>
</evidence>
<feature type="region of interest" description="Disordered" evidence="3">
    <location>
        <begin position="1"/>
        <end position="24"/>
    </location>
</feature>
<sequence>MIDEISGDPWRASVPRHETASHPARGRMRVLRAPVAAYTRRRFGVRLHHADRVPRRGPVILAPNHLGWMDGPLLAIHSPRPVHALTKHEMFQGRMDPFLRKAGQIPIDRFNPDPRAIKACLRVLREGGVVGIFPEGARGAGELELFKGGTAYLALVTGAPVIPVFFFGTREPGQDSHSRPSRQSPVDIVYGEHWRVDAQPWPRTKRDVLEASASLRSHMLEQLSHAKELTGRRLPGPLPAGDSERDVARRQATS</sequence>
<keyword evidence="1" id="KW-0808">Transferase</keyword>
<dbReference type="SUPFAM" id="SSF69593">
    <property type="entry name" value="Glycerol-3-phosphate (1)-acyltransferase"/>
    <property type="match status" value="1"/>
</dbReference>
<feature type="compositionally biased region" description="Basic and acidic residues" evidence="3">
    <location>
        <begin position="242"/>
        <end position="254"/>
    </location>
</feature>
<dbReference type="GO" id="GO:0016746">
    <property type="term" value="F:acyltransferase activity"/>
    <property type="evidence" value="ECO:0007669"/>
    <property type="project" value="UniProtKB-KW"/>
</dbReference>
<evidence type="ECO:0000313" key="5">
    <source>
        <dbReference type="EMBL" id="GAA2120328.1"/>
    </source>
</evidence>
<dbReference type="SMART" id="SM00563">
    <property type="entry name" value="PlsC"/>
    <property type="match status" value="1"/>
</dbReference>
<dbReference type="EMBL" id="BAAAQQ010000005">
    <property type="protein sequence ID" value="GAA2120328.1"/>
    <property type="molecule type" value="Genomic_DNA"/>
</dbReference>
<keyword evidence="2 5" id="KW-0012">Acyltransferase</keyword>
<protein>
    <submittedName>
        <fullName evidence="5">Lysophospholipid acyltransferase family protein</fullName>
    </submittedName>
</protein>
<dbReference type="Pfam" id="PF01553">
    <property type="entry name" value="Acyltransferase"/>
    <property type="match status" value="1"/>
</dbReference>
<dbReference type="Proteomes" id="UP001500575">
    <property type="component" value="Unassembled WGS sequence"/>
</dbReference>
<reference evidence="5 6" key="1">
    <citation type="journal article" date="2019" name="Int. J. Syst. Evol. Microbiol.">
        <title>The Global Catalogue of Microorganisms (GCM) 10K type strain sequencing project: providing services to taxonomists for standard genome sequencing and annotation.</title>
        <authorList>
            <consortium name="The Broad Institute Genomics Platform"/>
            <consortium name="The Broad Institute Genome Sequencing Center for Infectious Disease"/>
            <person name="Wu L."/>
            <person name="Ma J."/>
        </authorList>
    </citation>
    <scope>NUCLEOTIDE SEQUENCE [LARGE SCALE GENOMIC DNA]</scope>
    <source>
        <strain evidence="5 6">JCM 16021</strain>
    </source>
</reference>
<feature type="region of interest" description="Disordered" evidence="3">
    <location>
        <begin position="226"/>
        <end position="254"/>
    </location>
</feature>
<proteinExistence type="predicted"/>
<keyword evidence="6" id="KW-1185">Reference proteome</keyword>
<dbReference type="RefSeq" id="WP_344302931.1">
    <property type="nucleotide sequence ID" value="NZ_BAAAQQ010000005.1"/>
</dbReference>
<dbReference type="InterPro" id="IPR002123">
    <property type="entry name" value="Plipid/glycerol_acylTrfase"/>
</dbReference>
<gene>
    <name evidence="5" type="ORF">GCM10009843_13720</name>
</gene>
<name>A0ABN2Y4W0_9ACTN</name>
<comment type="caution">
    <text evidence="5">The sequence shown here is derived from an EMBL/GenBank/DDBJ whole genome shotgun (WGS) entry which is preliminary data.</text>
</comment>
<evidence type="ECO:0000256" key="3">
    <source>
        <dbReference type="SAM" id="MobiDB-lite"/>
    </source>
</evidence>
<dbReference type="CDD" id="cd07989">
    <property type="entry name" value="LPLAT_AGPAT-like"/>
    <property type="match status" value="1"/>
</dbReference>
<evidence type="ECO:0000256" key="2">
    <source>
        <dbReference type="ARBA" id="ARBA00023315"/>
    </source>
</evidence>
<organism evidence="5 6">
    <name type="scientific">Nocardioides bigeumensis</name>
    <dbReference type="NCBI Taxonomy" id="433657"/>
    <lineage>
        <taxon>Bacteria</taxon>
        <taxon>Bacillati</taxon>
        <taxon>Actinomycetota</taxon>
        <taxon>Actinomycetes</taxon>
        <taxon>Propionibacteriales</taxon>
        <taxon>Nocardioidaceae</taxon>
        <taxon>Nocardioides</taxon>
    </lineage>
</organism>
<accession>A0ABN2Y4W0</accession>
<feature type="domain" description="Phospholipid/glycerol acyltransferase" evidence="4">
    <location>
        <begin position="59"/>
        <end position="169"/>
    </location>
</feature>
<evidence type="ECO:0000256" key="1">
    <source>
        <dbReference type="ARBA" id="ARBA00022679"/>
    </source>
</evidence>